<accession>A0A0M0JDJ7</accession>
<dbReference type="Pfam" id="PF08007">
    <property type="entry name" value="JmjC_2"/>
    <property type="match status" value="1"/>
</dbReference>
<sequence length="468" mass="50093">MAAGALHITDLIPDWPAFLRDHWNQRPYSRALGKELLECLLDGFKDGDTAELLCACRKADNARYTPEERDEMERDLETSGVTLNLPYCFSRGAQELEAAFVDACGERVNDIEVGLYISRTGGDVAEWHCDAVHNFTIQLRGSKEWQHLAATKPATADVTSRGLFDRARNRAEQLAEKDSLARAVPQGFTGAERFDLIAGSLLYLPPGHWHRVTPVVGNSLSIDVRLGHLSAGKWLCEAIYAQLGGGDRGSSSLRSLFGPDSGLMLPMGPVLAPDLHGAVVGAAGDLSAATLLRETLVFCPVPRPLPCEPAHSDGLNRGASIGWLEARGCLSSRSALISSDEVVISKMVAISLSVRDGTALVVRLLASSPLSAMDYLRFAVVCDAQLQPALARLIADGRATVSCLTELVRKTALTTASLMVLLRCLVFANVLIVAPRPAESAHSSGGGGSTEGLVAERRPAKRGRQAPA</sequence>
<evidence type="ECO:0000313" key="3">
    <source>
        <dbReference type="EMBL" id="KOO24664.1"/>
    </source>
</evidence>
<protein>
    <recommendedName>
        <fullName evidence="2">JmjC domain-containing protein</fullName>
    </recommendedName>
</protein>
<feature type="compositionally biased region" description="Basic residues" evidence="1">
    <location>
        <begin position="459"/>
        <end position="468"/>
    </location>
</feature>
<dbReference type="Proteomes" id="UP000037460">
    <property type="component" value="Unassembled WGS sequence"/>
</dbReference>
<reference evidence="4" key="1">
    <citation type="journal article" date="2015" name="PLoS Genet.">
        <title>Genome Sequence and Transcriptome Analyses of Chrysochromulina tobin: Metabolic Tools for Enhanced Algal Fitness in the Prominent Order Prymnesiales (Haptophyceae).</title>
        <authorList>
            <person name="Hovde B.T."/>
            <person name="Deodato C.R."/>
            <person name="Hunsperger H.M."/>
            <person name="Ryken S.A."/>
            <person name="Yost W."/>
            <person name="Jha R.K."/>
            <person name="Patterson J."/>
            <person name="Monnat R.J. Jr."/>
            <person name="Barlow S.B."/>
            <person name="Starkenburg S.R."/>
            <person name="Cattolico R.A."/>
        </authorList>
    </citation>
    <scope>NUCLEOTIDE SEQUENCE</scope>
    <source>
        <strain evidence="4">CCMP291</strain>
    </source>
</reference>
<evidence type="ECO:0000313" key="4">
    <source>
        <dbReference type="Proteomes" id="UP000037460"/>
    </source>
</evidence>
<dbReference type="EMBL" id="JWZX01003070">
    <property type="protein sequence ID" value="KOO24664.1"/>
    <property type="molecule type" value="Genomic_DNA"/>
</dbReference>
<organism evidence="3 4">
    <name type="scientific">Chrysochromulina tobinii</name>
    <dbReference type="NCBI Taxonomy" id="1460289"/>
    <lineage>
        <taxon>Eukaryota</taxon>
        <taxon>Haptista</taxon>
        <taxon>Haptophyta</taxon>
        <taxon>Prymnesiophyceae</taxon>
        <taxon>Prymnesiales</taxon>
        <taxon>Chrysochromulinaceae</taxon>
        <taxon>Chrysochromulina</taxon>
    </lineage>
</organism>
<dbReference type="OrthoDB" id="47172at2759"/>
<dbReference type="PROSITE" id="PS51184">
    <property type="entry name" value="JMJC"/>
    <property type="match status" value="1"/>
</dbReference>
<feature type="region of interest" description="Disordered" evidence="1">
    <location>
        <begin position="438"/>
        <end position="468"/>
    </location>
</feature>
<feature type="domain" description="JmjC" evidence="2">
    <location>
        <begin position="54"/>
        <end position="243"/>
    </location>
</feature>
<dbReference type="SUPFAM" id="SSF51197">
    <property type="entry name" value="Clavaminate synthase-like"/>
    <property type="match status" value="1"/>
</dbReference>
<dbReference type="InterPro" id="IPR003347">
    <property type="entry name" value="JmjC_dom"/>
</dbReference>
<dbReference type="Gene3D" id="2.60.120.650">
    <property type="entry name" value="Cupin"/>
    <property type="match status" value="1"/>
</dbReference>
<keyword evidence="4" id="KW-1185">Reference proteome</keyword>
<proteinExistence type="predicted"/>
<comment type="caution">
    <text evidence="3">The sequence shown here is derived from an EMBL/GenBank/DDBJ whole genome shotgun (WGS) entry which is preliminary data.</text>
</comment>
<dbReference type="AlphaFoldDB" id="A0A0M0JDJ7"/>
<gene>
    <name evidence="3" type="ORF">Ctob_001885</name>
</gene>
<evidence type="ECO:0000256" key="1">
    <source>
        <dbReference type="SAM" id="MobiDB-lite"/>
    </source>
</evidence>
<evidence type="ECO:0000259" key="2">
    <source>
        <dbReference type="PROSITE" id="PS51184"/>
    </source>
</evidence>
<name>A0A0M0JDJ7_9EUKA</name>